<feature type="compositionally biased region" description="Low complexity" evidence="5">
    <location>
        <begin position="651"/>
        <end position="667"/>
    </location>
</feature>
<feature type="region of interest" description="Disordered" evidence="5">
    <location>
        <begin position="696"/>
        <end position="730"/>
    </location>
</feature>
<dbReference type="InterPro" id="IPR011009">
    <property type="entry name" value="Kinase-like_dom_sf"/>
</dbReference>
<dbReference type="PROSITE" id="PS00108">
    <property type="entry name" value="PROTEIN_KINASE_ST"/>
    <property type="match status" value="1"/>
</dbReference>
<feature type="region of interest" description="Disordered" evidence="5">
    <location>
        <begin position="651"/>
        <end position="683"/>
    </location>
</feature>
<keyword evidence="9" id="KW-1185">Reference proteome</keyword>
<dbReference type="OrthoDB" id="119646at2759"/>
<evidence type="ECO:0000259" key="7">
    <source>
        <dbReference type="PROSITE" id="PS50011"/>
    </source>
</evidence>
<feature type="region of interest" description="Disordered" evidence="5">
    <location>
        <begin position="249"/>
        <end position="272"/>
    </location>
</feature>
<protein>
    <recommendedName>
        <fullName evidence="7">Protein kinase domain-containing protein</fullName>
    </recommendedName>
</protein>
<feature type="compositionally biased region" description="Low complexity" evidence="5">
    <location>
        <begin position="815"/>
        <end position="824"/>
    </location>
</feature>
<feature type="compositionally biased region" description="Acidic residues" evidence="5">
    <location>
        <begin position="805"/>
        <end position="814"/>
    </location>
</feature>
<dbReference type="PANTHER" id="PTHR44329">
    <property type="entry name" value="SERINE/THREONINE-PROTEIN KINASE TNNI3K-RELATED"/>
    <property type="match status" value="1"/>
</dbReference>
<feature type="region of interest" description="Disordered" evidence="5">
    <location>
        <begin position="1193"/>
        <end position="1219"/>
    </location>
</feature>
<keyword evidence="2 4" id="KW-0547">Nucleotide-binding</keyword>
<feature type="compositionally biased region" description="Acidic residues" evidence="5">
    <location>
        <begin position="1199"/>
        <end position="1219"/>
    </location>
</feature>
<evidence type="ECO:0000256" key="6">
    <source>
        <dbReference type="SAM" id="Phobius"/>
    </source>
</evidence>
<dbReference type="SMART" id="SM00220">
    <property type="entry name" value="S_TKc"/>
    <property type="match status" value="1"/>
</dbReference>
<evidence type="ECO:0000256" key="1">
    <source>
        <dbReference type="ARBA" id="ARBA00022527"/>
    </source>
</evidence>
<keyword evidence="1" id="KW-0808">Transferase</keyword>
<dbReference type="PROSITE" id="PS50011">
    <property type="entry name" value="PROTEIN_KINASE_DOM"/>
    <property type="match status" value="1"/>
</dbReference>
<sequence>MEAKDLSWLILLVILAALVAYVLRKRICRSDDDDDDIELCASGVQRHHGGALHQMRAAIGVCSTSTALRANIRERTGPPGARQGALQFAKAIMAAFLAAARRRPGRQVALALVMIAAVAATTQLPGQAATSALIKSAPSVQGHHDVLNTAGYSSSMHLQQQPDSKSSLEEHHQVSLAHAACHHHLDLCRANTLCAACINVVGAAEQLLTCNDDFGLRNGRDIGASACDAQRNTVLRDLTQCCTTRPTALATAAPSATPPAPPTDGDGDSTLPRDGVYTAQFVATFAGQAPAALPVDALRRAVSGEVAAALGGGSSAPSYVVVVGEPIAARRQRQLRRLRRQRRAQEQSSVVVVAFQVEQLQGLAAARRVADALAAPRSAAALLAALAAESPAVTATSASVRLNGDGIVLAAPAEGANGGGGSSSSGGKARLGVYLGIAAAAAVAAVAAAWAAHQWWRCWRQARPRRDNRKGGRMRGFDAPRFCRARGDSDEFDLEIVESGGVCAPRLSDPPKTQRALSFPTPLSSPPPPPHVLLAAAATDARAPPPSDPPTLRQSAFARAAPEPAAAAAAAAAAESAPATPRTAATLSEWEMLLVTPPTLARAKSVETAMSTRSADATPFFAAAAAAASSFAGNDKRCKSLPPTARARRASFAASGAAAGGTPTVAAGQHDLSTPPPPRRLLPSCSAATAAMRTAAASTAGVRSDTASAAAGRGTPLSPRRRRKSASAAAAASSAAAAATRSSVYGSPSPVHRLQRALSSSAVTAPCTGVAAASTDAGLSSAVPPCSPQRASGGALAALRSGDTDISDGGDDDGSVASSAGSSGRYHGLRASRFASEAATSAAATTTGTGATGSSAGAITWDAVARAVRGSDDKVEDGESLPDLLSEEVVRGMQGALEALQAPPQSVTRLRAAPIGRGAFASVYKVHFRGQECAAKVVSLADMTPAQIQRVMMNFAREVYILTRLVSPRVVSLHGCVSSVGELTLVMEYMRRGSLRKLLNSLELWAEVTPRMRHQMLSDVAEGMQYLHYNGIYHRDLKSHNVLIGDDFRAKLSDFGLSRTASTITSFSSGRCGGGGGGGTLNWMPPECFDASAAGADAPKRDVYSYGMVVWEVLAGEAGPEANTPWGRTPPAQLIAAVLRGERPALPACCDVRGDANVRRAPLHRGIMAACLAAAPAERPTFDEIARTLDEFGGASIDSDSDSNESGSDSESDDELRSE</sequence>
<reference evidence="8" key="1">
    <citation type="submission" date="2021-02" db="EMBL/GenBank/DDBJ databases">
        <title>First Annotated Genome of the Yellow-green Alga Tribonema minus.</title>
        <authorList>
            <person name="Mahan K.M."/>
        </authorList>
    </citation>
    <scope>NUCLEOTIDE SEQUENCE</scope>
    <source>
        <strain evidence="8">UTEX B ZZ1240</strain>
    </source>
</reference>
<gene>
    <name evidence="8" type="ORF">JKP88DRAFT_267618</name>
</gene>
<comment type="caution">
    <text evidence="8">The sequence shown here is derived from an EMBL/GenBank/DDBJ whole genome shotgun (WGS) entry which is preliminary data.</text>
</comment>
<dbReference type="Proteomes" id="UP000664859">
    <property type="component" value="Unassembled WGS sequence"/>
</dbReference>
<keyword evidence="3 4" id="KW-0067">ATP-binding</keyword>
<feature type="domain" description="Protein kinase" evidence="7">
    <location>
        <begin position="909"/>
        <end position="1193"/>
    </location>
</feature>
<keyword evidence="6" id="KW-1133">Transmembrane helix</keyword>
<dbReference type="PANTHER" id="PTHR44329:SF298">
    <property type="entry name" value="MIXED LINEAGE KINASE DOMAIN-LIKE PROTEIN"/>
    <property type="match status" value="1"/>
</dbReference>
<dbReference type="InterPro" id="IPR017441">
    <property type="entry name" value="Protein_kinase_ATP_BS"/>
</dbReference>
<feature type="transmembrane region" description="Helical" evidence="6">
    <location>
        <begin position="6"/>
        <end position="23"/>
    </location>
</feature>
<feature type="compositionally biased region" description="Low complexity" evidence="5">
    <location>
        <begin position="790"/>
        <end position="801"/>
    </location>
</feature>
<dbReference type="InterPro" id="IPR000719">
    <property type="entry name" value="Prot_kinase_dom"/>
</dbReference>
<organism evidence="8 9">
    <name type="scientific">Tribonema minus</name>
    <dbReference type="NCBI Taxonomy" id="303371"/>
    <lineage>
        <taxon>Eukaryota</taxon>
        <taxon>Sar</taxon>
        <taxon>Stramenopiles</taxon>
        <taxon>Ochrophyta</taxon>
        <taxon>PX clade</taxon>
        <taxon>Xanthophyceae</taxon>
        <taxon>Tribonematales</taxon>
        <taxon>Tribonemataceae</taxon>
        <taxon>Tribonema</taxon>
    </lineage>
</organism>
<evidence type="ECO:0000256" key="5">
    <source>
        <dbReference type="SAM" id="MobiDB-lite"/>
    </source>
</evidence>
<evidence type="ECO:0000256" key="4">
    <source>
        <dbReference type="PROSITE-ProRule" id="PRU10141"/>
    </source>
</evidence>
<dbReference type="Gene3D" id="1.10.510.10">
    <property type="entry name" value="Transferase(Phosphotransferase) domain 1"/>
    <property type="match status" value="1"/>
</dbReference>
<evidence type="ECO:0000313" key="9">
    <source>
        <dbReference type="Proteomes" id="UP000664859"/>
    </source>
</evidence>
<dbReference type="SUPFAM" id="SSF56112">
    <property type="entry name" value="Protein kinase-like (PK-like)"/>
    <property type="match status" value="1"/>
</dbReference>
<feature type="region of interest" description="Disordered" evidence="5">
    <location>
        <begin position="778"/>
        <end position="824"/>
    </location>
</feature>
<dbReference type="Pfam" id="PF07714">
    <property type="entry name" value="PK_Tyr_Ser-Thr"/>
    <property type="match status" value="1"/>
</dbReference>
<dbReference type="InterPro" id="IPR008271">
    <property type="entry name" value="Ser/Thr_kinase_AS"/>
</dbReference>
<dbReference type="AlphaFoldDB" id="A0A835Z605"/>
<evidence type="ECO:0000256" key="2">
    <source>
        <dbReference type="ARBA" id="ARBA00022741"/>
    </source>
</evidence>
<dbReference type="EMBL" id="JAFCMP010000072">
    <property type="protein sequence ID" value="KAG5188297.1"/>
    <property type="molecule type" value="Genomic_DNA"/>
</dbReference>
<keyword evidence="1" id="KW-0418">Kinase</keyword>
<accession>A0A835Z605</accession>
<proteinExistence type="predicted"/>
<keyword evidence="1" id="KW-0723">Serine/threonine-protein kinase</keyword>
<dbReference type="GO" id="GO:0005524">
    <property type="term" value="F:ATP binding"/>
    <property type="evidence" value="ECO:0007669"/>
    <property type="project" value="UniProtKB-UniRule"/>
</dbReference>
<dbReference type="PROSITE" id="PS00107">
    <property type="entry name" value="PROTEIN_KINASE_ATP"/>
    <property type="match status" value="1"/>
</dbReference>
<dbReference type="GO" id="GO:0004674">
    <property type="term" value="F:protein serine/threonine kinase activity"/>
    <property type="evidence" value="ECO:0007669"/>
    <property type="project" value="UniProtKB-KW"/>
</dbReference>
<feature type="binding site" evidence="4">
    <location>
        <position position="936"/>
    </location>
    <ligand>
        <name>ATP</name>
        <dbReference type="ChEBI" id="CHEBI:30616"/>
    </ligand>
</feature>
<keyword evidence="6" id="KW-0472">Membrane</keyword>
<dbReference type="InterPro" id="IPR051681">
    <property type="entry name" value="Ser/Thr_Kinases-Pseudokinases"/>
</dbReference>
<evidence type="ECO:0000313" key="8">
    <source>
        <dbReference type="EMBL" id="KAG5188297.1"/>
    </source>
</evidence>
<keyword evidence="6" id="KW-0812">Transmembrane</keyword>
<evidence type="ECO:0000256" key="3">
    <source>
        <dbReference type="ARBA" id="ARBA00022840"/>
    </source>
</evidence>
<feature type="region of interest" description="Disordered" evidence="5">
    <location>
        <begin position="505"/>
        <end position="528"/>
    </location>
</feature>
<name>A0A835Z605_9STRA</name>
<dbReference type="InterPro" id="IPR001245">
    <property type="entry name" value="Ser-Thr/Tyr_kinase_cat_dom"/>
</dbReference>